<evidence type="ECO:0000313" key="2">
    <source>
        <dbReference type="Proteomes" id="UP001057402"/>
    </source>
</evidence>
<organism evidence="1 2">
    <name type="scientific">Melastoma candidum</name>
    <dbReference type="NCBI Taxonomy" id="119954"/>
    <lineage>
        <taxon>Eukaryota</taxon>
        <taxon>Viridiplantae</taxon>
        <taxon>Streptophyta</taxon>
        <taxon>Embryophyta</taxon>
        <taxon>Tracheophyta</taxon>
        <taxon>Spermatophyta</taxon>
        <taxon>Magnoliopsida</taxon>
        <taxon>eudicotyledons</taxon>
        <taxon>Gunneridae</taxon>
        <taxon>Pentapetalae</taxon>
        <taxon>rosids</taxon>
        <taxon>malvids</taxon>
        <taxon>Myrtales</taxon>
        <taxon>Melastomataceae</taxon>
        <taxon>Melastomatoideae</taxon>
        <taxon>Melastomateae</taxon>
        <taxon>Melastoma</taxon>
    </lineage>
</organism>
<name>A0ACB9P411_9MYRT</name>
<accession>A0ACB9P411</accession>
<protein>
    <submittedName>
        <fullName evidence="1">Uncharacterized protein</fullName>
    </submittedName>
</protein>
<dbReference type="Proteomes" id="UP001057402">
    <property type="component" value="Chromosome 7"/>
</dbReference>
<sequence length="169" mass="18636">MRQPGNCEMGSDLGLWPCIPLLPCSSPSSSSSSSDATSFAAAPKSHNHHRPHIALLHDGRSGAFDITELQARAILMLARQEAESTDARSPVSLKSRATAYGNNRCYLWSPGGVSMKRSLQRFLQERRSRRARDQETSSSPYNGRMAANTGTSTNHRRHHHHRVDGDTTN</sequence>
<gene>
    <name evidence="1" type="ORF">MLD38_026567</name>
</gene>
<proteinExistence type="predicted"/>
<dbReference type="EMBL" id="CM042886">
    <property type="protein sequence ID" value="KAI4341896.1"/>
    <property type="molecule type" value="Genomic_DNA"/>
</dbReference>
<keyword evidence="2" id="KW-1185">Reference proteome</keyword>
<comment type="caution">
    <text evidence="1">The sequence shown here is derived from an EMBL/GenBank/DDBJ whole genome shotgun (WGS) entry which is preliminary data.</text>
</comment>
<reference evidence="2" key="1">
    <citation type="journal article" date="2023" name="Front. Plant Sci.">
        <title>Chromosomal-level genome assembly of Melastoma candidum provides insights into trichome evolution.</title>
        <authorList>
            <person name="Zhong Y."/>
            <person name="Wu W."/>
            <person name="Sun C."/>
            <person name="Zou P."/>
            <person name="Liu Y."/>
            <person name="Dai S."/>
            <person name="Zhou R."/>
        </authorList>
    </citation>
    <scope>NUCLEOTIDE SEQUENCE [LARGE SCALE GENOMIC DNA]</scope>
</reference>
<evidence type="ECO:0000313" key="1">
    <source>
        <dbReference type="EMBL" id="KAI4341896.1"/>
    </source>
</evidence>